<proteinExistence type="predicted"/>
<dbReference type="PROSITE" id="PS00290">
    <property type="entry name" value="IG_MHC"/>
    <property type="match status" value="1"/>
</dbReference>
<organism evidence="2 3">
    <name type="scientific">Solanum tuberosum</name>
    <name type="common">Potato</name>
    <dbReference type="NCBI Taxonomy" id="4113"/>
    <lineage>
        <taxon>Eukaryota</taxon>
        <taxon>Viridiplantae</taxon>
        <taxon>Streptophyta</taxon>
        <taxon>Embryophyta</taxon>
        <taxon>Tracheophyta</taxon>
        <taxon>Spermatophyta</taxon>
        <taxon>Magnoliopsida</taxon>
        <taxon>eudicotyledons</taxon>
        <taxon>Gunneridae</taxon>
        <taxon>Pentapetalae</taxon>
        <taxon>asterids</taxon>
        <taxon>lamiids</taxon>
        <taxon>Solanales</taxon>
        <taxon>Solanaceae</taxon>
        <taxon>Solanoideae</taxon>
        <taxon>Solaneae</taxon>
        <taxon>Solanum</taxon>
    </lineage>
</organism>
<dbReference type="Proteomes" id="UP000826656">
    <property type="component" value="Unassembled WGS sequence"/>
</dbReference>
<evidence type="ECO:0000256" key="1">
    <source>
        <dbReference type="SAM" id="MobiDB-lite"/>
    </source>
</evidence>
<keyword evidence="3" id="KW-1185">Reference proteome</keyword>
<feature type="compositionally biased region" description="Basic and acidic residues" evidence="1">
    <location>
        <begin position="192"/>
        <end position="201"/>
    </location>
</feature>
<dbReference type="EMBL" id="JAIVGD010000013">
    <property type="protein sequence ID" value="KAH0761021.1"/>
    <property type="molecule type" value="Genomic_DNA"/>
</dbReference>
<sequence length="212" mass="24712">MIWEVLVKGLGTKRIDFPIFEGRRNPEAYLDWEWQCEQIFQRYDLKGPSDPGRFKYVPKGYIKLFNFDPRRPVLWTKVCICGALGLDLFLDDGYNLNYNTPEVVAYLGLPRLQRTYPYTMEGCKVTEGARVSFTRSKYYEEVWCDIMPRASCHLSFGANSFTEHRVPNEQNGYKCVVDHWGTPLLPLPKVKSERQKIERSKGKQGGNLRVEK</sequence>
<evidence type="ECO:0000313" key="3">
    <source>
        <dbReference type="Proteomes" id="UP000826656"/>
    </source>
</evidence>
<protein>
    <submittedName>
        <fullName evidence="2">Uncharacterized protein</fullName>
    </submittedName>
</protein>
<comment type="caution">
    <text evidence="2">The sequence shown here is derived from an EMBL/GenBank/DDBJ whole genome shotgun (WGS) entry which is preliminary data.</text>
</comment>
<gene>
    <name evidence="2" type="ORF">KY290_017094</name>
</gene>
<reference evidence="2 3" key="1">
    <citation type="journal article" date="2021" name="bioRxiv">
        <title>Chromosome-scale and haplotype-resolved genome assembly of a tetraploid potato cultivar.</title>
        <authorList>
            <person name="Sun H."/>
            <person name="Jiao W.-B."/>
            <person name="Krause K."/>
            <person name="Campoy J.A."/>
            <person name="Goel M."/>
            <person name="Folz-Donahue K."/>
            <person name="Kukat C."/>
            <person name="Huettel B."/>
            <person name="Schneeberger K."/>
        </authorList>
    </citation>
    <scope>NUCLEOTIDE SEQUENCE [LARGE SCALE GENOMIC DNA]</scope>
    <source>
        <strain evidence="2">SolTubOtavaFocal</strain>
        <tissue evidence="2">Leaves</tissue>
    </source>
</reference>
<accession>A0ABQ7VAF4</accession>
<dbReference type="InterPro" id="IPR003006">
    <property type="entry name" value="Ig/MHC_CS"/>
</dbReference>
<evidence type="ECO:0000313" key="2">
    <source>
        <dbReference type="EMBL" id="KAH0761021.1"/>
    </source>
</evidence>
<name>A0ABQ7VAF4_SOLTU</name>
<feature type="region of interest" description="Disordered" evidence="1">
    <location>
        <begin position="192"/>
        <end position="212"/>
    </location>
</feature>